<dbReference type="InterPro" id="IPR032812">
    <property type="entry name" value="SbsA_Ig"/>
</dbReference>
<evidence type="ECO:0000313" key="3">
    <source>
        <dbReference type="EMBL" id="MFD2969414.1"/>
    </source>
</evidence>
<keyword evidence="1" id="KW-0732">Signal</keyword>
<sequence>MTQYSKKEKNGLKSLKIRKSQNIALAGFILLLLLTFSRCANVQRPSGGPKDSLPPKVLNESPTNFGINFKDKEIVLTFDEYIKLNNQFKEFSISPDLDEQPLFKVRKKNLVIQLPDSLEKNTTYTINFGKGLVDYNEGNALLNYNYVFATGAELDSLSISGSVKNGFTKAFDMKKDENIKVLLIPTSQDSIFGKRKANIFTNVDTSGNFKFNNLRENTYRIYALKEQNNDRIFNGNDEWIGFLNDSIVLSKDTTGIKLEITKAYPKDFRTLEKKIEQTGNILLTFNKPVENPTLRILHPTELDASKIIRYSLQNDSARIFFSPTELDSIKLNLQSGNAINDTILIRTGRNVKFDREIKPILNITNKVDRTSHIKLTSLTPLANVDKAKIMVYEDSVSRRNFQLQQDSVNLNLYHIRFNWRAKRNYEFVIQEGALKSPFDDTNKESKTQFTFDESDNYGNISFAINGTDSTMQYIVELIDEQKEKIHDSRLLDLSTNKIIYDKFPGGKYTLRIIYDANKNGKWDPADVYAKKQAENIWYLEKTFTIRANWDQNETITLPKP</sequence>
<dbReference type="EMBL" id="JBHUPB010000012">
    <property type="protein sequence ID" value="MFD2969414.1"/>
    <property type="molecule type" value="Genomic_DNA"/>
</dbReference>
<evidence type="ECO:0000313" key="4">
    <source>
        <dbReference type="Proteomes" id="UP001597525"/>
    </source>
</evidence>
<comment type="caution">
    <text evidence="3">The sequence shown here is derived from an EMBL/GenBank/DDBJ whole genome shotgun (WGS) entry which is preliminary data.</text>
</comment>
<evidence type="ECO:0000256" key="1">
    <source>
        <dbReference type="ARBA" id="ARBA00022729"/>
    </source>
</evidence>
<dbReference type="Pfam" id="PF13205">
    <property type="entry name" value="Big_5"/>
    <property type="match status" value="1"/>
</dbReference>
<proteinExistence type="predicted"/>
<organism evidence="3 4">
    <name type="scientific">Sphingobacterium bambusae</name>
    <dbReference type="NCBI Taxonomy" id="662858"/>
    <lineage>
        <taxon>Bacteria</taxon>
        <taxon>Pseudomonadati</taxon>
        <taxon>Bacteroidota</taxon>
        <taxon>Sphingobacteriia</taxon>
        <taxon>Sphingobacteriales</taxon>
        <taxon>Sphingobacteriaceae</taxon>
        <taxon>Sphingobacterium</taxon>
    </lineage>
</organism>
<feature type="domain" description="SbsA Ig-like" evidence="2">
    <location>
        <begin position="51"/>
        <end position="150"/>
    </location>
</feature>
<accession>A0ABW6BLF1</accession>
<dbReference type="Proteomes" id="UP001597525">
    <property type="component" value="Unassembled WGS sequence"/>
</dbReference>
<keyword evidence="4" id="KW-1185">Reference proteome</keyword>
<protein>
    <submittedName>
        <fullName evidence="3">Ig-like domain-containing domain</fullName>
    </submittedName>
</protein>
<dbReference type="RefSeq" id="WP_320182188.1">
    <property type="nucleotide sequence ID" value="NZ_CP138332.1"/>
</dbReference>
<gene>
    <name evidence="3" type="ORF">ACFS7Y_18610</name>
</gene>
<reference evidence="4" key="1">
    <citation type="journal article" date="2019" name="Int. J. Syst. Evol. Microbiol.">
        <title>The Global Catalogue of Microorganisms (GCM) 10K type strain sequencing project: providing services to taxonomists for standard genome sequencing and annotation.</title>
        <authorList>
            <consortium name="The Broad Institute Genomics Platform"/>
            <consortium name="The Broad Institute Genome Sequencing Center for Infectious Disease"/>
            <person name="Wu L."/>
            <person name="Ma J."/>
        </authorList>
    </citation>
    <scope>NUCLEOTIDE SEQUENCE [LARGE SCALE GENOMIC DNA]</scope>
    <source>
        <strain evidence="4">KCTC 22814</strain>
    </source>
</reference>
<name>A0ABW6BLF1_9SPHI</name>
<evidence type="ECO:0000259" key="2">
    <source>
        <dbReference type="Pfam" id="PF13205"/>
    </source>
</evidence>